<dbReference type="AlphaFoldDB" id="A0A7J5B668"/>
<organism evidence="2 3">
    <name type="scientific">Pseudoclavibacter terrae</name>
    <dbReference type="NCBI Taxonomy" id="1530195"/>
    <lineage>
        <taxon>Bacteria</taxon>
        <taxon>Bacillati</taxon>
        <taxon>Actinomycetota</taxon>
        <taxon>Actinomycetes</taxon>
        <taxon>Micrococcales</taxon>
        <taxon>Microbacteriaceae</taxon>
        <taxon>Pseudoclavibacter</taxon>
    </lineage>
</organism>
<evidence type="ECO:0000256" key="1">
    <source>
        <dbReference type="SAM" id="MobiDB-lite"/>
    </source>
</evidence>
<dbReference type="Proteomes" id="UP000490386">
    <property type="component" value="Unassembled WGS sequence"/>
</dbReference>
<dbReference type="OrthoDB" id="5124123at2"/>
<evidence type="ECO:0000313" key="2">
    <source>
        <dbReference type="EMBL" id="KAB1639594.1"/>
    </source>
</evidence>
<keyword evidence="3" id="KW-1185">Reference proteome</keyword>
<sequence length="92" mass="9435">MTGLVILSAALLFAACMFWSFSRIGRPGRPRVGGALSGAMTGVDQAFAPTHAEAAATLDAERVMPAPSPVAGGPLPVESGRVEITLGRRDEA</sequence>
<protein>
    <submittedName>
        <fullName evidence="2">Uncharacterized protein</fullName>
    </submittedName>
</protein>
<comment type="caution">
    <text evidence="2">The sequence shown here is derived from an EMBL/GenBank/DDBJ whole genome shotgun (WGS) entry which is preliminary data.</text>
</comment>
<accession>A0A7J5B668</accession>
<feature type="region of interest" description="Disordered" evidence="1">
    <location>
        <begin position="65"/>
        <end position="92"/>
    </location>
</feature>
<name>A0A7J5B668_9MICO</name>
<evidence type="ECO:0000313" key="3">
    <source>
        <dbReference type="Proteomes" id="UP000490386"/>
    </source>
</evidence>
<reference evidence="2 3" key="1">
    <citation type="submission" date="2019-09" db="EMBL/GenBank/DDBJ databases">
        <title>Phylogeny of genus Pseudoclavibacter and closely related genus.</title>
        <authorList>
            <person name="Li Y."/>
        </authorList>
    </citation>
    <scope>NUCLEOTIDE SEQUENCE [LARGE SCALE GENOMIC DNA]</scope>
    <source>
        <strain evidence="2 3">THG-MD12</strain>
    </source>
</reference>
<proteinExistence type="predicted"/>
<dbReference type="RefSeq" id="WP_151422784.1">
    <property type="nucleotide sequence ID" value="NZ_WBJX01000001.1"/>
</dbReference>
<gene>
    <name evidence="2" type="ORF">F8O03_04500</name>
</gene>
<dbReference type="EMBL" id="WBJX01000001">
    <property type="protein sequence ID" value="KAB1639594.1"/>
    <property type="molecule type" value="Genomic_DNA"/>
</dbReference>